<keyword evidence="3" id="KW-1185">Reference proteome</keyword>
<gene>
    <name evidence="2" type="ORF">XccvBFoX2_gp60</name>
</gene>
<sequence length="47" mass="5650">MTPEQRAALDRAKGPQKHTLRFHMPGQFKKSQPRDYRDDNDGKRRRK</sequence>
<evidence type="ECO:0000313" key="3">
    <source>
        <dbReference type="Proteomes" id="UP000671963"/>
    </source>
</evidence>
<protein>
    <submittedName>
        <fullName evidence="2">Uncharacterized protein</fullName>
    </submittedName>
</protein>
<dbReference type="Proteomes" id="UP000671963">
    <property type="component" value="Segment"/>
</dbReference>
<feature type="region of interest" description="Disordered" evidence="1">
    <location>
        <begin position="1"/>
        <end position="47"/>
    </location>
</feature>
<accession>A0A858NMY1</accession>
<reference evidence="2 3" key="1">
    <citation type="submission" date="2020-03" db="EMBL/GenBank/DDBJ databases">
        <title>Development of an integrated pest management strategy to control Xanthomonas campestris pv. campestris by using bacteriophages.</title>
        <authorList>
            <person name="Holtappels D."/>
            <person name="Rombouts S."/>
            <person name="Lavigne R."/>
            <person name="Wagemans J."/>
        </authorList>
    </citation>
    <scope>NUCLEOTIDE SEQUENCE [LARGE SCALE GENOMIC DNA]</scope>
</reference>
<evidence type="ECO:0000256" key="1">
    <source>
        <dbReference type="SAM" id="MobiDB-lite"/>
    </source>
</evidence>
<evidence type="ECO:0000313" key="2">
    <source>
        <dbReference type="EMBL" id="QJB21879.1"/>
    </source>
</evidence>
<dbReference type="EMBL" id="MT161382">
    <property type="protein sequence ID" value="QJB21879.1"/>
    <property type="molecule type" value="Genomic_DNA"/>
</dbReference>
<proteinExistence type="predicted"/>
<feature type="compositionally biased region" description="Basic and acidic residues" evidence="1">
    <location>
        <begin position="32"/>
        <end position="47"/>
    </location>
</feature>
<organism evidence="2 3">
    <name type="scientific">Xanthomonas phage FoX2</name>
    <dbReference type="NCBI Taxonomy" id="2723898"/>
    <lineage>
        <taxon>Viruses</taxon>
        <taxon>Duplodnaviria</taxon>
        <taxon>Heunggongvirae</taxon>
        <taxon>Uroviricota</taxon>
        <taxon>Caudoviricetes</taxon>
        <taxon>Foxunavirus</taxon>
        <taxon>Foxunavirus fox2</taxon>
    </lineage>
</organism>
<name>A0A858NMY1_9CAUD</name>